<reference evidence="3 4" key="1">
    <citation type="journal article" date="2020" name="Microorganisms">
        <title>Osmotic Adaptation and Compatible Solute Biosynthesis of Phototrophic Bacteria as Revealed from Genome Analyses.</title>
        <authorList>
            <person name="Imhoff J.F."/>
            <person name="Rahn T."/>
            <person name="Kunzel S."/>
            <person name="Keller A."/>
            <person name="Neulinger S.C."/>
        </authorList>
    </citation>
    <scope>NUCLEOTIDE SEQUENCE [LARGE SCALE GENOMIC DNA]</scope>
    <source>
        <strain evidence="3 4">DSM 9895</strain>
    </source>
</reference>
<dbReference type="PRINTS" id="PR01438">
    <property type="entry name" value="UNVRSLSTRESS"/>
</dbReference>
<name>A0ABS1DGM4_9PROT</name>
<organism evidence="3 4">
    <name type="scientific">Rhodovibrio sodomensis</name>
    <dbReference type="NCBI Taxonomy" id="1088"/>
    <lineage>
        <taxon>Bacteria</taxon>
        <taxon>Pseudomonadati</taxon>
        <taxon>Pseudomonadota</taxon>
        <taxon>Alphaproteobacteria</taxon>
        <taxon>Rhodospirillales</taxon>
        <taxon>Rhodovibrionaceae</taxon>
        <taxon>Rhodovibrio</taxon>
    </lineage>
</organism>
<comment type="similarity">
    <text evidence="1">Belongs to the universal stress protein A family.</text>
</comment>
<comment type="caution">
    <text evidence="3">The sequence shown here is derived from an EMBL/GenBank/DDBJ whole genome shotgun (WGS) entry which is preliminary data.</text>
</comment>
<protein>
    <recommendedName>
        <fullName evidence="2">UspA domain-containing protein</fullName>
    </recommendedName>
</protein>
<proteinExistence type="inferred from homology"/>
<sequence length="310" mass="32376">MLPDGSRVRTVGPATARRVSAMAIRSILCLVDGGEDSAATIRSAVQIAMAHDAYLEALHVELDPQYAVPIAADGMTATMIEDIVDTVAKEGEKRAQAAENAVREGVEAAGASLSDPAAEPTPGFAVAFRKLQGREHDTVARHGMLFDLIVLTRRHGAGEAPATPTLETALMESGRPVLVAAPTVPPKIGHRVAVAWRATVPGAHALQGALPLLAGAEAVTVITVDDGHSDDAQPEQVTGYLARHGIRAESRRIAARGRDAGDAILQQAGEADADLLVMGAYAHSRLRQLILGGVTSTVLRQANVPLLLAH</sequence>
<dbReference type="EMBL" id="NRRL01000054">
    <property type="protein sequence ID" value="MBK1669624.1"/>
    <property type="molecule type" value="Genomic_DNA"/>
</dbReference>
<dbReference type="InterPro" id="IPR006016">
    <property type="entry name" value="UspA"/>
</dbReference>
<dbReference type="Pfam" id="PF00582">
    <property type="entry name" value="Usp"/>
    <property type="match status" value="1"/>
</dbReference>
<feature type="domain" description="UspA" evidence="2">
    <location>
        <begin position="230"/>
        <end position="309"/>
    </location>
</feature>
<dbReference type="InterPro" id="IPR006015">
    <property type="entry name" value="Universal_stress_UspA"/>
</dbReference>
<dbReference type="PANTHER" id="PTHR46268">
    <property type="entry name" value="STRESS RESPONSE PROTEIN NHAX"/>
    <property type="match status" value="1"/>
</dbReference>
<keyword evidence="4" id="KW-1185">Reference proteome</keyword>
<accession>A0ABS1DGM4</accession>
<dbReference type="PANTHER" id="PTHR46268:SF15">
    <property type="entry name" value="UNIVERSAL STRESS PROTEIN HP_0031"/>
    <property type="match status" value="1"/>
</dbReference>
<evidence type="ECO:0000256" key="1">
    <source>
        <dbReference type="ARBA" id="ARBA00008791"/>
    </source>
</evidence>
<dbReference type="Proteomes" id="UP001296873">
    <property type="component" value="Unassembled WGS sequence"/>
</dbReference>
<dbReference type="SUPFAM" id="SSF52402">
    <property type="entry name" value="Adenine nucleotide alpha hydrolases-like"/>
    <property type="match status" value="2"/>
</dbReference>
<evidence type="ECO:0000313" key="4">
    <source>
        <dbReference type="Proteomes" id="UP001296873"/>
    </source>
</evidence>
<dbReference type="Gene3D" id="3.40.50.12370">
    <property type="match status" value="1"/>
</dbReference>
<gene>
    <name evidence="3" type="ORF">CKO28_16415</name>
</gene>
<evidence type="ECO:0000259" key="2">
    <source>
        <dbReference type="Pfam" id="PF00582"/>
    </source>
</evidence>
<dbReference type="CDD" id="cd00293">
    <property type="entry name" value="USP-like"/>
    <property type="match status" value="1"/>
</dbReference>
<evidence type="ECO:0000313" key="3">
    <source>
        <dbReference type="EMBL" id="MBK1669624.1"/>
    </source>
</evidence>